<evidence type="ECO:0000259" key="12">
    <source>
        <dbReference type="Pfam" id="PF00060"/>
    </source>
</evidence>
<keyword evidence="14" id="KW-1185">Reference proteome</keyword>
<dbReference type="Gene3D" id="3.40.190.10">
    <property type="entry name" value="Periplasmic binding protein-like II"/>
    <property type="match status" value="1"/>
</dbReference>
<feature type="transmembrane region" description="Helical" evidence="11">
    <location>
        <begin position="471"/>
        <end position="491"/>
    </location>
</feature>
<dbReference type="GO" id="GO:0038023">
    <property type="term" value="F:signaling receptor activity"/>
    <property type="evidence" value="ECO:0007669"/>
    <property type="project" value="InterPro"/>
</dbReference>
<dbReference type="GO" id="GO:0015276">
    <property type="term" value="F:ligand-gated monoatomic ion channel activity"/>
    <property type="evidence" value="ECO:0007669"/>
    <property type="project" value="InterPro"/>
</dbReference>
<keyword evidence="8" id="KW-0325">Glycoprotein</keyword>
<dbReference type="GO" id="GO:0050906">
    <property type="term" value="P:detection of stimulus involved in sensory perception"/>
    <property type="evidence" value="ECO:0007669"/>
    <property type="project" value="UniProtKB-ARBA"/>
</dbReference>
<accession>A0A8J2RSD0</accession>
<feature type="transmembrane region" description="Helical" evidence="11">
    <location>
        <begin position="203"/>
        <end position="225"/>
    </location>
</feature>
<dbReference type="PANTHER" id="PTHR42643:SF24">
    <property type="entry name" value="IONOTROPIC RECEPTOR 60A"/>
    <property type="match status" value="1"/>
</dbReference>
<evidence type="ECO:0000313" key="14">
    <source>
        <dbReference type="Proteomes" id="UP000789390"/>
    </source>
</evidence>
<dbReference type="Proteomes" id="UP000789390">
    <property type="component" value="Unassembled WGS sequence"/>
</dbReference>
<dbReference type="Pfam" id="PF00060">
    <property type="entry name" value="Lig_chan"/>
    <property type="match status" value="1"/>
</dbReference>
<feature type="binding site" evidence="9">
    <location>
        <position position="164"/>
    </location>
    <ligand>
        <name>L-glutamate</name>
        <dbReference type="ChEBI" id="CHEBI:29985"/>
    </ligand>
</feature>
<name>A0A8J2RSD0_9CRUS</name>
<dbReference type="InterPro" id="IPR052192">
    <property type="entry name" value="Insect_Ionotropic_Sensory_Rcpt"/>
</dbReference>
<evidence type="ECO:0000313" key="13">
    <source>
        <dbReference type="EMBL" id="CAH0103994.1"/>
    </source>
</evidence>
<dbReference type="OrthoDB" id="6117597at2759"/>
<dbReference type="PANTHER" id="PTHR42643">
    <property type="entry name" value="IONOTROPIC RECEPTOR 20A-RELATED"/>
    <property type="match status" value="1"/>
</dbReference>
<dbReference type="FunFam" id="1.10.287.70:FF:000211">
    <property type="entry name" value="Uncharacterized protein"/>
    <property type="match status" value="1"/>
</dbReference>
<protein>
    <recommendedName>
        <fullName evidence="12">Ionotropic glutamate receptor C-terminal domain-containing protein</fullName>
    </recommendedName>
</protein>
<keyword evidence="6 11" id="KW-0472">Membrane</keyword>
<dbReference type="InterPro" id="IPR001508">
    <property type="entry name" value="Iono_Glu_rcpt_met"/>
</dbReference>
<dbReference type="PRINTS" id="PR00177">
    <property type="entry name" value="NMDARECEPTOR"/>
</dbReference>
<comment type="caution">
    <text evidence="13">The sequence shown here is derived from an EMBL/GenBank/DDBJ whole genome shotgun (WGS) entry which is preliminary data.</text>
</comment>
<evidence type="ECO:0000256" key="9">
    <source>
        <dbReference type="PIRSR" id="PIRSR601508-1"/>
    </source>
</evidence>
<comment type="similarity">
    <text evidence="2">Belongs to the glutamate-gated ion channel (TC 1.A.10.1) family.</text>
</comment>
<dbReference type="Gene3D" id="1.10.287.70">
    <property type="match status" value="1"/>
</dbReference>
<dbReference type="GO" id="GO:0005886">
    <property type="term" value="C:plasma membrane"/>
    <property type="evidence" value="ECO:0007669"/>
    <property type="project" value="UniProtKB-SubCell"/>
</dbReference>
<comment type="subcellular location">
    <subcellularLocation>
        <location evidence="1">Cell membrane</location>
        <topology evidence="1">Multi-pass membrane protein</topology>
    </subcellularLocation>
</comment>
<dbReference type="FunFam" id="3.40.190.10:FF:000218">
    <property type="entry name" value="Uncharacterized protein"/>
    <property type="match status" value="1"/>
</dbReference>
<evidence type="ECO:0000256" key="1">
    <source>
        <dbReference type="ARBA" id="ARBA00004651"/>
    </source>
</evidence>
<evidence type="ECO:0000256" key="4">
    <source>
        <dbReference type="ARBA" id="ARBA00022692"/>
    </source>
</evidence>
<dbReference type="EMBL" id="CAKKLH010000124">
    <property type="protein sequence ID" value="CAH0103994.1"/>
    <property type="molecule type" value="Genomic_DNA"/>
</dbReference>
<feature type="transmembrane region" description="Helical" evidence="11">
    <location>
        <begin position="270"/>
        <end position="294"/>
    </location>
</feature>
<keyword evidence="5 11" id="KW-1133">Transmembrane helix</keyword>
<dbReference type="AlphaFoldDB" id="A0A8J2RSD0"/>
<feature type="site" description="Crucial to convey clamshell closure to channel opening" evidence="10">
    <location>
        <position position="303"/>
    </location>
</feature>
<dbReference type="SUPFAM" id="SSF53850">
    <property type="entry name" value="Periplasmic binding protein-like II"/>
    <property type="match status" value="1"/>
</dbReference>
<dbReference type="InterPro" id="IPR001320">
    <property type="entry name" value="Iontro_rcpt_C"/>
</dbReference>
<evidence type="ECO:0000256" key="5">
    <source>
        <dbReference type="ARBA" id="ARBA00022989"/>
    </source>
</evidence>
<evidence type="ECO:0000256" key="7">
    <source>
        <dbReference type="ARBA" id="ARBA00023170"/>
    </source>
</evidence>
<keyword evidence="7" id="KW-0675">Receptor</keyword>
<evidence type="ECO:0000256" key="2">
    <source>
        <dbReference type="ARBA" id="ARBA00008685"/>
    </source>
</evidence>
<gene>
    <name evidence="13" type="ORF">DGAL_LOCUS6706</name>
</gene>
<keyword evidence="3" id="KW-1003">Cell membrane</keyword>
<evidence type="ECO:0000256" key="11">
    <source>
        <dbReference type="SAM" id="Phobius"/>
    </source>
</evidence>
<reference evidence="13" key="1">
    <citation type="submission" date="2021-11" db="EMBL/GenBank/DDBJ databases">
        <authorList>
            <person name="Schell T."/>
        </authorList>
    </citation>
    <scope>NUCLEOTIDE SEQUENCE</scope>
    <source>
        <strain evidence="13">M5</strain>
    </source>
</reference>
<evidence type="ECO:0000256" key="8">
    <source>
        <dbReference type="ARBA" id="ARBA00023180"/>
    </source>
</evidence>
<organism evidence="13 14">
    <name type="scientific">Daphnia galeata</name>
    <dbReference type="NCBI Taxonomy" id="27404"/>
    <lineage>
        <taxon>Eukaryota</taxon>
        <taxon>Metazoa</taxon>
        <taxon>Ecdysozoa</taxon>
        <taxon>Arthropoda</taxon>
        <taxon>Crustacea</taxon>
        <taxon>Branchiopoda</taxon>
        <taxon>Diplostraca</taxon>
        <taxon>Cladocera</taxon>
        <taxon>Anomopoda</taxon>
        <taxon>Daphniidae</taxon>
        <taxon>Daphnia</taxon>
    </lineage>
</organism>
<feature type="domain" description="Ionotropic glutamate receptor C-terminal" evidence="12">
    <location>
        <begin position="201"/>
        <end position="482"/>
    </location>
</feature>
<evidence type="ECO:0000256" key="10">
    <source>
        <dbReference type="PIRSR" id="PIRSR601508-2"/>
    </source>
</evidence>
<proteinExistence type="inferred from homology"/>
<evidence type="ECO:0000256" key="6">
    <source>
        <dbReference type="ARBA" id="ARBA00023136"/>
    </source>
</evidence>
<keyword evidence="4 11" id="KW-0812">Transmembrane</keyword>
<evidence type="ECO:0000256" key="3">
    <source>
        <dbReference type="ARBA" id="ARBA00022475"/>
    </source>
</evidence>
<sequence length="504" mass="57386">MFYCVSLSVNLLHIRYPCTNNKALRTLRGNAFSAMSLQFLIILLVLASDSFSLHTNHKEISSTLREKNLGKLNGAHLKFAVTHYPPFNVLSLQTDGNYTDTGSTPMFFDWLAEKLNFTISYEHIPIEMTETKYRNMGDIAILLSLISEKKVDGSSRFIIETSQRKKLTDFAYFMWAEPFTLVVPRPGEEPRLFAFIWPFQSSVWLLIFIAIFTVAFVMTLFSRILSLFASIDRKLPISTLRYATDYVMYIIKIITNQGGDVTFRHHSFRILVGVWLLFAFVLVNSYSCTVISYLTVPKLSPAINTFEDVAVSKDVELILLADSVIRQQILDAESGAMKILGDKIRKNPDLISNKNIKKIYARLETGKYVFPYSESFCDNFVASQFKENGNSRGKCHFKTSDHLSMTTFWSLPLQKDSKFTPIFRHALITLWETGLPLCWVKNSVTRAPKCFDKIKPRVTVERKVPIQLGDLTGAFFILGIGVSLGTAAFLLEKIQRFSFKTTVT</sequence>